<organism evidence="1 2">
    <name type="scientific">Aquimarina hainanensis</name>
    <dbReference type="NCBI Taxonomy" id="1578017"/>
    <lineage>
        <taxon>Bacteria</taxon>
        <taxon>Pseudomonadati</taxon>
        <taxon>Bacteroidota</taxon>
        <taxon>Flavobacteriia</taxon>
        <taxon>Flavobacteriales</taxon>
        <taxon>Flavobacteriaceae</taxon>
        <taxon>Aquimarina</taxon>
    </lineage>
</organism>
<evidence type="ECO:0000313" key="1">
    <source>
        <dbReference type="EMBL" id="MFD2592190.1"/>
    </source>
</evidence>
<evidence type="ECO:0000313" key="2">
    <source>
        <dbReference type="Proteomes" id="UP001597459"/>
    </source>
</evidence>
<dbReference type="RefSeq" id="WP_378298232.1">
    <property type="nucleotide sequence ID" value="NZ_JBHULX010000030.1"/>
</dbReference>
<reference evidence="2" key="1">
    <citation type="journal article" date="2019" name="Int. J. Syst. Evol. Microbiol.">
        <title>The Global Catalogue of Microorganisms (GCM) 10K type strain sequencing project: providing services to taxonomists for standard genome sequencing and annotation.</title>
        <authorList>
            <consortium name="The Broad Institute Genomics Platform"/>
            <consortium name="The Broad Institute Genome Sequencing Center for Infectious Disease"/>
            <person name="Wu L."/>
            <person name="Ma J."/>
        </authorList>
    </citation>
    <scope>NUCLEOTIDE SEQUENCE [LARGE SCALE GENOMIC DNA]</scope>
    <source>
        <strain evidence="2">KCTC 42423</strain>
    </source>
</reference>
<accession>A0ABW5N989</accession>
<dbReference type="Proteomes" id="UP001597459">
    <property type="component" value="Unassembled WGS sequence"/>
</dbReference>
<dbReference type="EMBL" id="JBHULX010000030">
    <property type="protein sequence ID" value="MFD2592190.1"/>
    <property type="molecule type" value="Genomic_DNA"/>
</dbReference>
<proteinExistence type="predicted"/>
<feature type="non-terminal residue" evidence="1">
    <location>
        <position position="1"/>
    </location>
</feature>
<comment type="caution">
    <text evidence="1">The sequence shown here is derived from an EMBL/GenBank/DDBJ whole genome shotgun (WGS) entry which is preliminary data.</text>
</comment>
<name>A0ABW5N989_9FLAO</name>
<keyword evidence="2" id="KW-1185">Reference proteome</keyword>
<gene>
    <name evidence="1" type="ORF">ACFSTE_15235</name>
</gene>
<sequence>DTLTESVSIHYHFDKKRVQLTDSIYCFFQIENSAFSKEEAKTAAVSVTLPKDYTQENFTADFSNRPKSPFGTTKTKDTTVINISSLDKQRIIPIEAAGTPKEALHQTVAFYWKPKRMGRDTIRGYVVEMISFIDKNNPANKKQDSIRTELSKDIYFDVPVEVIK</sequence>
<protein>
    <submittedName>
        <fullName evidence="1">Uncharacterized protein</fullName>
    </submittedName>
</protein>